<dbReference type="RefSeq" id="WP_091462696.1">
    <property type="nucleotide sequence ID" value="NZ_FMHU01000002.1"/>
</dbReference>
<dbReference type="Gene3D" id="3.40.50.300">
    <property type="entry name" value="P-loop containing nucleotide triphosphate hydrolases"/>
    <property type="match status" value="2"/>
</dbReference>
<dbReference type="EMBL" id="FMHU01000002">
    <property type="protein sequence ID" value="SCL29443.1"/>
    <property type="molecule type" value="Genomic_DNA"/>
</dbReference>
<reference evidence="8" key="1">
    <citation type="submission" date="2016-06" db="EMBL/GenBank/DDBJ databases">
        <authorList>
            <person name="Varghese N."/>
        </authorList>
    </citation>
    <scope>NUCLEOTIDE SEQUENCE [LARGE SCALE GENOMIC DNA]</scope>
    <source>
        <strain evidence="8">DSM 46123</strain>
    </source>
</reference>
<evidence type="ECO:0000259" key="6">
    <source>
        <dbReference type="PROSITE" id="PS51198"/>
    </source>
</evidence>
<name>A0A1C6SJ29_9ACTN</name>
<feature type="binding site" evidence="5">
    <location>
        <begin position="212"/>
        <end position="219"/>
    </location>
    <ligand>
        <name>ATP</name>
        <dbReference type="ChEBI" id="CHEBI:30616"/>
    </ligand>
</feature>
<accession>A0A1C6SJ29</accession>
<keyword evidence="1 5" id="KW-0547">Nucleotide-binding</keyword>
<keyword evidence="8" id="KW-1185">Reference proteome</keyword>
<evidence type="ECO:0000256" key="3">
    <source>
        <dbReference type="ARBA" id="ARBA00022806"/>
    </source>
</evidence>
<dbReference type="PANTHER" id="PTHR11070:SF45">
    <property type="entry name" value="DNA 3'-5' HELICASE"/>
    <property type="match status" value="1"/>
</dbReference>
<feature type="domain" description="UvrD-like helicase ATP-binding" evidence="6">
    <location>
        <begin position="191"/>
        <end position="533"/>
    </location>
</feature>
<dbReference type="Proteomes" id="UP000198906">
    <property type="component" value="Unassembled WGS sequence"/>
</dbReference>
<dbReference type="GO" id="GO:0016787">
    <property type="term" value="F:hydrolase activity"/>
    <property type="evidence" value="ECO:0007669"/>
    <property type="project" value="UniProtKB-UniRule"/>
</dbReference>
<protein>
    <submittedName>
        <fullName evidence="7">DNA helicase IV</fullName>
    </submittedName>
</protein>
<evidence type="ECO:0000256" key="5">
    <source>
        <dbReference type="PROSITE-ProRule" id="PRU00560"/>
    </source>
</evidence>
<dbReference type="GO" id="GO:0005829">
    <property type="term" value="C:cytosol"/>
    <property type="evidence" value="ECO:0007669"/>
    <property type="project" value="TreeGrafter"/>
</dbReference>
<dbReference type="PANTHER" id="PTHR11070">
    <property type="entry name" value="UVRD / RECB / PCRA DNA HELICASE FAMILY MEMBER"/>
    <property type="match status" value="1"/>
</dbReference>
<keyword evidence="2 5" id="KW-0378">Hydrolase</keyword>
<evidence type="ECO:0000256" key="4">
    <source>
        <dbReference type="ARBA" id="ARBA00022840"/>
    </source>
</evidence>
<dbReference type="GO" id="GO:0000725">
    <property type="term" value="P:recombinational repair"/>
    <property type="evidence" value="ECO:0007669"/>
    <property type="project" value="TreeGrafter"/>
</dbReference>
<keyword evidence="4 5" id="KW-0067">ATP-binding</keyword>
<dbReference type="GO" id="GO:0005524">
    <property type="term" value="F:ATP binding"/>
    <property type="evidence" value="ECO:0007669"/>
    <property type="project" value="UniProtKB-UniRule"/>
</dbReference>
<dbReference type="PROSITE" id="PS51198">
    <property type="entry name" value="UVRD_HELICASE_ATP_BIND"/>
    <property type="match status" value="1"/>
</dbReference>
<dbReference type="GO" id="GO:0003677">
    <property type="term" value="F:DNA binding"/>
    <property type="evidence" value="ECO:0007669"/>
    <property type="project" value="InterPro"/>
</dbReference>
<proteinExistence type="predicted"/>
<keyword evidence="3 5" id="KW-0347">Helicase</keyword>
<evidence type="ECO:0000256" key="2">
    <source>
        <dbReference type="ARBA" id="ARBA00022801"/>
    </source>
</evidence>
<sequence>MTLPSDPTTGAEPTRDLAPELTYLARVHAARNRALDTARLRVDTGATVAGDGYTAETLGRMLRGHARDLAGQPHVPPYFGRLDFLDKDDEHPGARYYVGRRHVADVDGSPLVLDWRAPVSRRFYQASADHPEGVRRRRRFGWAVRPGRPAELTGFEDEDLLVGATGAGPGRLVAEEIERPRVGPMRDIVATIQPDQDRLVRADLARSICVQGAPGTGKTAVGLHRAAYLLYTHAARLRRSGVLVLGPNPAFLRHVREVLPALGEADVTQTTLAELLARVPVRGHDAADAAMVKQNARMAEVLRRALAERIRLPEEPLMVPDGSYRWRVSVEALRRLVVEVRAEQPPYATGRERLRARVVQQVQRHAETRDTPGPAWVRRISRSRPVAALLDRVWPAVRPEELVAEVLGDPELLDRVAGDLLAPAERAAIRWPRPRTPRTAPWTEADLVLIDEAAGLLDRPTGYGHVVVDEAQDLSPMQCRAVARRAVHASLTILGDLAQGTTPWAASSWREQVAHLGKPDAAVLPLTAGFRVPGPVVTLANRLLATLGVDVPPTVPVRGSGELRIHPVVDPVAALPALVRGALDRPGSLAVIAVETAVPVLAAALQAAGLEPTGPEPTDGRLTLLAAGQVKGLEYDHVIVVEPAAIVAAEPRGARRLYVVLTRAVSRLDVMHAAPLPAGLAG</sequence>
<dbReference type="GO" id="GO:0043138">
    <property type="term" value="F:3'-5' DNA helicase activity"/>
    <property type="evidence" value="ECO:0007669"/>
    <property type="project" value="TreeGrafter"/>
</dbReference>
<dbReference type="InterPro" id="IPR027417">
    <property type="entry name" value="P-loop_NTPase"/>
</dbReference>
<dbReference type="InterPro" id="IPR000212">
    <property type="entry name" value="DNA_helicase_UvrD/REP"/>
</dbReference>
<organism evidence="7 8">
    <name type="scientific">Micromonospora inyonensis</name>
    <dbReference type="NCBI Taxonomy" id="47866"/>
    <lineage>
        <taxon>Bacteria</taxon>
        <taxon>Bacillati</taxon>
        <taxon>Actinomycetota</taxon>
        <taxon>Actinomycetes</taxon>
        <taxon>Micromonosporales</taxon>
        <taxon>Micromonosporaceae</taxon>
        <taxon>Micromonospora</taxon>
    </lineage>
</organism>
<evidence type="ECO:0000256" key="1">
    <source>
        <dbReference type="ARBA" id="ARBA00022741"/>
    </source>
</evidence>
<dbReference type="InterPro" id="IPR014016">
    <property type="entry name" value="UvrD-like_ATP-bd"/>
</dbReference>
<dbReference type="SUPFAM" id="SSF52540">
    <property type="entry name" value="P-loop containing nucleoside triphosphate hydrolases"/>
    <property type="match status" value="1"/>
</dbReference>
<gene>
    <name evidence="7" type="ORF">GA0074694_5405</name>
</gene>
<dbReference type="STRING" id="47866.GA0074694_5405"/>
<dbReference type="AlphaFoldDB" id="A0A1C6SJ29"/>
<evidence type="ECO:0000313" key="8">
    <source>
        <dbReference type="Proteomes" id="UP000198906"/>
    </source>
</evidence>
<evidence type="ECO:0000313" key="7">
    <source>
        <dbReference type="EMBL" id="SCL29443.1"/>
    </source>
</evidence>